<dbReference type="InterPro" id="IPR037522">
    <property type="entry name" value="HD_GYP_dom"/>
</dbReference>
<dbReference type="Pfam" id="PF00072">
    <property type="entry name" value="Response_reg"/>
    <property type="match status" value="1"/>
</dbReference>
<dbReference type="PROSITE" id="PS51832">
    <property type="entry name" value="HD_GYP"/>
    <property type="match status" value="1"/>
</dbReference>
<dbReference type="PANTHER" id="PTHR45228">
    <property type="entry name" value="CYCLIC DI-GMP PHOSPHODIESTERASE TM_0186-RELATED"/>
    <property type="match status" value="1"/>
</dbReference>
<protein>
    <submittedName>
        <fullName evidence="4">Response regulator</fullName>
    </submittedName>
</protein>
<dbReference type="Gene3D" id="3.40.50.2300">
    <property type="match status" value="1"/>
</dbReference>
<dbReference type="EMBL" id="DWZD01000050">
    <property type="protein sequence ID" value="HJA79792.1"/>
    <property type="molecule type" value="Genomic_DNA"/>
</dbReference>
<reference evidence="4" key="1">
    <citation type="journal article" date="2021" name="PeerJ">
        <title>Extensive microbial diversity within the chicken gut microbiome revealed by metagenomics and culture.</title>
        <authorList>
            <person name="Gilroy R."/>
            <person name="Ravi A."/>
            <person name="Getino M."/>
            <person name="Pursley I."/>
            <person name="Horton D.L."/>
            <person name="Alikhan N.F."/>
            <person name="Baker D."/>
            <person name="Gharbi K."/>
            <person name="Hall N."/>
            <person name="Watson M."/>
            <person name="Adriaenssens E.M."/>
            <person name="Foster-Nyarko E."/>
            <person name="Jarju S."/>
            <person name="Secka A."/>
            <person name="Antonio M."/>
            <person name="Oren A."/>
            <person name="Chaudhuri R.R."/>
            <person name="La Ragione R."/>
            <person name="Hildebrand F."/>
            <person name="Pallen M.J."/>
        </authorList>
    </citation>
    <scope>NUCLEOTIDE SEQUENCE</scope>
    <source>
        <strain evidence="4">5032</strain>
    </source>
</reference>
<dbReference type="InterPro" id="IPR011006">
    <property type="entry name" value="CheY-like_superfamily"/>
</dbReference>
<keyword evidence="1" id="KW-0597">Phosphoprotein</keyword>
<evidence type="ECO:0000313" key="4">
    <source>
        <dbReference type="EMBL" id="HJA79792.1"/>
    </source>
</evidence>
<dbReference type="AlphaFoldDB" id="A0A9D2HP91"/>
<dbReference type="PROSITE" id="PS50110">
    <property type="entry name" value="RESPONSE_REGULATORY"/>
    <property type="match status" value="1"/>
</dbReference>
<evidence type="ECO:0000259" key="2">
    <source>
        <dbReference type="PROSITE" id="PS50110"/>
    </source>
</evidence>
<dbReference type="InterPro" id="IPR052020">
    <property type="entry name" value="Cyclic_di-GMP/3'3'-cGAMP_PDE"/>
</dbReference>
<feature type="domain" description="Response regulatory" evidence="2">
    <location>
        <begin position="7"/>
        <end position="122"/>
    </location>
</feature>
<feature type="modified residue" description="4-aspartylphosphate" evidence="1">
    <location>
        <position position="55"/>
    </location>
</feature>
<dbReference type="SMART" id="SM00448">
    <property type="entry name" value="REC"/>
    <property type="match status" value="1"/>
</dbReference>
<feature type="domain" description="HD-GYP" evidence="3">
    <location>
        <begin position="142"/>
        <end position="352"/>
    </location>
</feature>
<evidence type="ECO:0000259" key="3">
    <source>
        <dbReference type="PROSITE" id="PS51832"/>
    </source>
</evidence>
<dbReference type="Gene3D" id="1.10.3210.10">
    <property type="entry name" value="Hypothetical protein af1432"/>
    <property type="match status" value="1"/>
</dbReference>
<dbReference type="GO" id="GO:0000160">
    <property type="term" value="P:phosphorelay signal transduction system"/>
    <property type="evidence" value="ECO:0007669"/>
    <property type="project" value="InterPro"/>
</dbReference>
<dbReference type="Pfam" id="PF13487">
    <property type="entry name" value="HD_5"/>
    <property type="match status" value="1"/>
</dbReference>
<reference evidence="4" key="2">
    <citation type="submission" date="2021-04" db="EMBL/GenBank/DDBJ databases">
        <authorList>
            <person name="Gilroy R."/>
        </authorList>
    </citation>
    <scope>NUCLEOTIDE SEQUENCE</scope>
    <source>
        <strain evidence="4">5032</strain>
    </source>
</reference>
<dbReference type="SUPFAM" id="SSF109604">
    <property type="entry name" value="HD-domain/PDEase-like"/>
    <property type="match status" value="1"/>
</dbReference>
<comment type="caution">
    <text evidence="4">The sequence shown here is derived from an EMBL/GenBank/DDBJ whole genome shotgun (WGS) entry which is preliminary data.</text>
</comment>
<dbReference type="SMART" id="SM00471">
    <property type="entry name" value="HDc"/>
    <property type="match status" value="1"/>
</dbReference>
<evidence type="ECO:0000313" key="5">
    <source>
        <dbReference type="Proteomes" id="UP000823821"/>
    </source>
</evidence>
<dbReference type="SUPFAM" id="SSF52172">
    <property type="entry name" value="CheY-like"/>
    <property type="match status" value="1"/>
</dbReference>
<evidence type="ECO:0000256" key="1">
    <source>
        <dbReference type="PROSITE-ProRule" id="PRU00169"/>
    </source>
</evidence>
<sequence>MNMPSRHIAIIDDNRMKRQFLGKILDDIFVIHQYGSGREALGEIPQLPLQGILLDIDMPGEDGFQVIARIKAIPQLADVPVIFVTALTDHDIERRGLESGAVDFVGNQFSPEIIRARVLYHADLYTYRCNLEERVREKTNTIFELQDAIMVALSDLVERRDENTAGHAQRTRAYVKRLIEQLQHDGQFAAELTENFVRDLVRAAPLHDIGKIGVPDAILNKPGRLSREEFEDIKRHTIFGASAITRAMQTVHDGSFLRVLRDMSFSHHERWDGKGYPLGLDGPRIPLAGRIMAIADVYDALISRRPYKEAMPHEQAVAIIRDGIGTQFDPVVGAAFLACESDFHDIARQQQPL</sequence>
<gene>
    <name evidence="4" type="ORF">H9784_09560</name>
</gene>
<dbReference type="InterPro" id="IPR001789">
    <property type="entry name" value="Sig_transdc_resp-reg_receiver"/>
</dbReference>
<dbReference type="PANTHER" id="PTHR45228:SF5">
    <property type="entry name" value="CYCLIC DI-GMP PHOSPHODIESTERASE VC_1348-RELATED"/>
    <property type="match status" value="1"/>
</dbReference>
<organism evidence="4 5">
    <name type="scientific">Candidatus Desulfovibrio intestinavium</name>
    <dbReference type="NCBI Taxonomy" id="2838534"/>
    <lineage>
        <taxon>Bacteria</taxon>
        <taxon>Pseudomonadati</taxon>
        <taxon>Thermodesulfobacteriota</taxon>
        <taxon>Desulfovibrionia</taxon>
        <taxon>Desulfovibrionales</taxon>
        <taxon>Desulfovibrionaceae</taxon>
        <taxon>Desulfovibrio</taxon>
    </lineage>
</organism>
<dbReference type="CDD" id="cd00077">
    <property type="entry name" value="HDc"/>
    <property type="match status" value="1"/>
</dbReference>
<dbReference type="Proteomes" id="UP000823821">
    <property type="component" value="Unassembled WGS sequence"/>
</dbReference>
<accession>A0A9D2HP91</accession>
<proteinExistence type="predicted"/>
<name>A0A9D2HP91_9BACT</name>
<dbReference type="InterPro" id="IPR003607">
    <property type="entry name" value="HD/PDEase_dom"/>
</dbReference>